<dbReference type="Gene3D" id="2.60.40.10">
    <property type="entry name" value="Immunoglobulins"/>
    <property type="match status" value="1"/>
</dbReference>
<dbReference type="GO" id="GO:0007166">
    <property type="term" value="P:cell surface receptor signaling pathway"/>
    <property type="evidence" value="ECO:0007669"/>
    <property type="project" value="TreeGrafter"/>
</dbReference>
<organism evidence="6 7">
    <name type="scientific">Suricata suricatta</name>
    <name type="common">Meerkat</name>
    <dbReference type="NCBI Taxonomy" id="37032"/>
    <lineage>
        <taxon>Eukaryota</taxon>
        <taxon>Metazoa</taxon>
        <taxon>Chordata</taxon>
        <taxon>Craniata</taxon>
        <taxon>Vertebrata</taxon>
        <taxon>Euteleostomi</taxon>
        <taxon>Mammalia</taxon>
        <taxon>Eutheria</taxon>
        <taxon>Laurasiatheria</taxon>
        <taxon>Carnivora</taxon>
        <taxon>Feliformia</taxon>
        <taxon>Herpestidae</taxon>
        <taxon>Suricata</taxon>
    </lineage>
</organism>
<dbReference type="Pfam" id="PF07686">
    <property type="entry name" value="V-set"/>
    <property type="match status" value="1"/>
</dbReference>
<evidence type="ECO:0000256" key="1">
    <source>
        <dbReference type="ARBA" id="ARBA00022729"/>
    </source>
</evidence>
<proteinExistence type="predicted"/>
<dbReference type="InterPro" id="IPR036179">
    <property type="entry name" value="Ig-like_dom_sf"/>
</dbReference>
<keyword evidence="7" id="KW-1185">Reference proteome</keyword>
<dbReference type="OMA" id="CTNLPGP"/>
<keyword evidence="1 4" id="KW-0732">Signal</keyword>
<dbReference type="InterPro" id="IPR050413">
    <property type="entry name" value="TCR_beta_variable"/>
</dbReference>
<dbReference type="PROSITE" id="PS50835">
    <property type="entry name" value="IG_LIKE"/>
    <property type="match status" value="1"/>
</dbReference>
<name>A0A673SPM9_SURSU</name>
<evidence type="ECO:0000259" key="5">
    <source>
        <dbReference type="PROSITE" id="PS50835"/>
    </source>
</evidence>
<evidence type="ECO:0000256" key="3">
    <source>
        <dbReference type="SAM" id="MobiDB-lite"/>
    </source>
</evidence>
<feature type="region of interest" description="Disordered" evidence="3">
    <location>
        <begin position="123"/>
        <end position="147"/>
    </location>
</feature>
<dbReference type="InterPro" id="IPR013783">
    <property type="entry name" value="Ig-like_fold"/>
</dbReference>
<feature type="domain" description="Ig-like" evidence="5">
    <location>
        <begin position="21"/>
        <end position="121"/>
    </location>
</feature>
<reference evidence="6" key="2">
    <citation type="submission" date="2025-08" db="UniProtKB">
        <authorList>
            <consortium name="Ensembl"/>
        </authorList>
    </citation>
    <scope>IDENTIFICATION</scope>
</reference>
<protein>
    <recommendedName>
        <fullName evidence="5">Ig-like domain-containing protein</fullName>
    </recommendedName>
</protein>
<dbReference type="Ensembl" id="ENSSSUT00005003120.1">
    <property type="protein sequence ID" value="ENSSSUP00005002672.1"/>
    <property type="gene ID" value="ENSSSUG00005001819.1"/>
</dbReference>
<evidence type="ECO:0000313" key="7">
    <source>
        <dbReference type="Proteomes" id="UP000472268"/>
    </source>
</evidence>
<dbReference type="SUPFAM" id="SSF48726">
    <property type="entry name" value="Immunoglobulin"/>
    <property type="match status" value="1"/>
</dbReference>
<evidence type="ECO:0000313" key="6">
    <source>
        <dbReference type="Ensembl" id="ENSSSUP00005002672.1"/>
    </source>
</evidence>
<reference evidence="6 7" key="1">
    <citation type="submission" date="2019-05" db="EMBL/GenBank/DDBJ databases">
        <title>A Chromosome-scale Meerkat (S. suricatta) Genome Assembly.</title>
        <authorList>
            <person name="Dudchenko O."/>
            <person name="Lieberman Aiden E."/>
            <person name="Tung J."/>
            <person name="Barreiro L.B."/>
            <person name="Clutton-Brock T.H."/>
        </authorList>
    </citation>
    <scope>NUCLEOTIDE SEQUENCE [LARGE SCALE GENOMIC DNA]</scope>
</reference>
<keyword evidence="2" id="KW-0391">Immunity</keyword>
<reference evidence="6" key="3">
    <citation type="submission" date="2025-09" db="UniProtKB">
        <authorList>
            <consortium name="Ensembl"/>
        </authorList>
    </citation>
    <scope>IDENTIFICATION</scope>
</reference>
<dbReference type="PANTHER" id="PTHR23268">
    <property type="entry name" value="T-CELL RECEPTOR BETA CHAIN"/>
    <property type="match status" value="1"/>
</dbReference>
<sequence length="161" mass="17803">MGSRLLCWVVLCVLGAGPGEPGVTQTPRHLVKARGQQATLRCSPMSGHFSVSWYQQALNQGPQLIFEFYEYAERTKGDFPDRFSGHQFQDYSSELNVSSLEPKDSATYLCASSLAQPCRVTSLPRTNSLPRSDSERAHRFPPGFTPSGRCSVISKTFPASR</sequence>
<dbReference type="SMART" id="SM00406">
    <property type="entry name" value="IGv"/>
    <property type="match status" value="1"/>
</dbReference>
<dbReference type="GO" id="GO:0002376">
    <property type="term" value="P:immune system process"/>
    <property type="evidence" value="ECO:0007669"/>
    <property type="project" value="UniProtKB-KW"/>
</dbReference>
<dbReference type="InterPro" id="IPR013106">
    <property type="entry name" value="Ig_V-set"/>
</dbReference>
<evidence type="ECO:0000256" key="2">
    <source>
        <dbReference type="ARBA" id="ARBA00022859"/>
    </source>
</evidence>
<evidence type="ECO:0000256" key="4">
    <source>
        <dbReference type="SAM" id="SignalP"/>
    </source>
</evidence>
<feature type="signal peptide" evidence="4">
    <location>
        <begin position="1"/>
        <end position="21"/>
    </location>
</feature>
<feature type="chain" id="PRO_5025517483" description="Ig-like domain-containing protein" evidence="4">
    <location>
        <begin position="22"/>
        <end position="161"/>
    </location>
</feature>
<dbReference type="PANTHER" id="PTHR23268:SF6">
    <property type="entry name" value="T CELL RECEPTOR BETA VARIABLE 5-5-RELATED"/>
    <property type="match status" value="1"/>
</dbReference>
<dbReference type="InterPro" id="IPR007110">
    <property type="entry name" value="Ig-like_dom"/>
</dbReference>
<dbReference type="InterPro" id="IPR003599">
    <property type="entry name" value="Ig_sub"/>
</dbReference>
<dbReference type="Proteomes" id="UP000472268">
    <property type="component" value="Chromosome 2"/>
</dbReference>
<dbReference type="AlphaFoldDB" id="A0A673SPM9"/>
<accession>A0A673SPM9</accession>
<dbReference type="SMART" id="SM00409">
    <property type="entry name" value="IG"/>
    <property type="match status" value="1"/>
</dbReference>
<dbReference type="GO" id="GO:0005886">
    <property type="term" value="C:plasma membrane"/>
    <property type="evidence" value="ECO:0007669"/>
    <property type="project" value="TreeGrafter"/>
</dbReference>